<evidence type="ECO:0000313" key="2">
    <source>
        <dbReference type="EMBL" id="SLN59939.1"/>
    </source>
</evidence>
<reference evidence="2 3" key="1">
    <citation type="submission" date="2017-03" db="EMBL/GenBank/DDBJ databases">
        <authorList>
            <person name="Afonso C.L."/>
            <person name="Miller P.J."/>
            <person name="Scott M.A."/>
            <person name="Spackman E."/>
            <person name="Goraichik I."/>
            <person name="Dimitrov K.M."/>
            <person name="Suarez D.L."/>
            <person name="Swayne D.E."/>
        </authorList>
    </citation>
    <scope>NUCLEOTIDE SEQUENCE [LARGE SCALE GENOMIC DNA]</scope>
    <source>
        <strain evidence="2 3">CECT 7023</strain>
    </source>
</reference>
<keyword evidence="1" id="KW-0472">Membrane</keyword>
<feature type="transmembrane region" description="Helical" evidence="1">
    <location>
        <begin position="20"/>
        <end position="44"/>
    </location>
</feature>
<keyword evidence="1" id="KW-1133">Transmembrane helix</keyword>
<dbReference type="Proteomes" id="UP000193900">
    <property type="component" value="Unassembled WGS sequence"/>
</dbReference>
<protein>
    <submittedName>
        <fullName evidence="2">Uncharacterized protein</fullName>
    </submittedName>
</protein>
<keyword evidence="3" id="KW-1185">Reference proteome</keyword>
<dbReference type="AlphaFoldDB" id="A0A1Y5TBA9"/>
<proteinExistence type="predicted"/>
<dbReference type="EMBL" id="FWFZ01000014">
    <property type="protein sequence ID" value="SLN59939.1"/>
    <property type="molecule type" value="Genomic_DNA"/>
</dbReference>
<evidence type="ECO:0000256" key="1">
    <source>
        <dbReference type="SAM" id="Phobius"/>
    </source>
</evidence>
<name>A0A1Y5TBA9_9RHOB</name>
<keyword evidence="1" id="KW-0812">Transmembrane</keyword>
<accession>A0A1Y5TBA9</accession>
<gene>
    <name evidence="2" type="ORF">ROA7023_02761</name>
</gene>
<evidence type="ECO:0000313" key="3">
    <source>
        <dbReference type="Proteomes" id="UP000193900"/>
    </source>
</evidence>
<organism evidence="2 3">
    <name type="scientific">Roseisalinus antarcticus</name>
    <dbReference type="NCBI Taxonomy" id="254357"/>
    <lineage>
        <taxon>Bacteria</taxon>
        <taxon>Pseudomonadati</taxon>
        <taxon>Pseudomonadota</taxon>
        <taxon>Alphaproteobacteria</taxon>
        <taxon>Rhodobacterales</taxon>
        <taxon>Roseobacteraceae</taxon>
        <taxon>Roseisalinus</taxon>
    </lineage>
</organism>
<sequence>MREIKKIAGIHAPAMRLTPLGAALLAAGIALPAGLLLCGLDWLVF</sequence>
<dbReference type="RefSeq" id="WP_159458509.1">
    <property type="nucleotide sequence ID" value="NZ_FWFZ01000014.1"/>
</dbReference>